<evidence type="ECO:0000313" key="4">
    <source>
        <dbReference type="EMBL" id="CAF9929364.1"/>
    </source>
</evidence>
<keyword evidence="2" id="KW-0812">Transmembrane</keyword>
<feature type="compositionally biased region" description="Low complexity" evidence="1">
    <location>
        <begin position="56"/>
        <end position="65"/>
    </location>
</feature>
<feature type="transmembrane region" description="Helical" evidence="2">
    <location>
        <begin position="221"/>
        <end position="242"/>
    </location>
</feature>
<keyword evidence="5" id="KW-1185">Reference proteome</keyword>
<evidence type="ECO:0000256" key="2">
    <source>
        <dbReference type="SAM" id="Phobius"/>
    </source>
</evidence>
<evidence type="ECO:0000313" key="5">
    <source>
        <dbReference type="Proteomes" id="UP000664521"/>
    </source>
</evidence>
<evidence type="ECO:0000256" key="3">
    <source>
        <dbReference type="SAM" id="SignalP"/>
    </source>
</evidence>
<feature type="signal peptide" evidence="3">
    <location>
        <begin position="1"/>
        <end position="20"/>
    </location>
</feature>
<feature type="compositionally biased region" description="Basic and acidic residues" evidence="1">
    <location>
        <begin position="345"/>
        <end position="354"/>
    </location>
</feature>
<feature type="compositionally biased region" description="Polar residues" evidence="1">
    <location>
        <begin position="330"/>
        <end position="339"/>
    </location>
</feature>
<proteinExistence type="predicted"/>
<accession>A0A8H3IW80</accession>
<name>A0A8H3IW80_9LECA</name>
<feature type="compositionally biased region" description="Pro residues" evidence="1">
    <location>
        <begin position="66"/>
        <end position="79"/>
    </location>
</feature>
<feature type="compositionally biased region" description="Polar residues" evidence="1">
    <location>
        <begin position="199"/>
        <end position="214"/>
    </location>
</feature>
<reference evidence="4" key="1">
    <citation type="submission" date="2021-03" db="EMBL/GenBank/DDBJ databases">
        <authorList>
            <person name="Tagirdzhanova G."/>
        </authorList>
    </citation>
    <scope>NUCLEOTIDE SEQUENCE</scope>
</reference>
<dbReference type="AlphaFoldDB" id="A0A8H3IW80"/>
<feature type="chain" id="PRO_5034500170" evidence="3">
    <location>
        <begin position="21"/>
        <end position="379"/>
    </location>
</feature>
<gene>
    <name evidence="4" type="ORF">HETSPECPRED_007354</name>
</gene>
<dbReference type="Proteomes" id="UP000664521">
    <property type="component" value="Unassembled WGS sequence"/>
</dbReference>
<feature type="region of interest" description="Disordered" evidence="1">
    <location>
        <begin position="194"/>
        <end position="216"/>
    </location>
</feature>
<dbReference type="EMBL" id="CAJPDS010000051">
    <property type="protein sequence ID" value="CAF9929364.1"/>
    <property type="molecule type" value="Genomic_DNA"/>
</dbReference>
<keyword evidence="3" id="KW-0732">Signal</keyword>
<evidence type="ECO:0000256" key="1">
    <source>
        <dbReference type="SAM" id="MobiDB-lite"/>
    </source>
</evidence>
<dbReference type="OrthoDB" id="10675868at2759"/>
<sequence length="379" mass="40018">MVILLLALILLTALIPPITSTTTTLQYTQPLPSNPCGGCQITVQYAYTTANPPYQPTTNPSHSPTTNPPNSPTTQPPLKPALYIQPLRYNAKAVSQRSGQCVTGAGFAVNMGGGETMTISTSVAVDDGEAIGSLARRAIGQMLGSSLCVTRAYSTVDVGGGATASIPFASFTSTSSSKSPSQRLAIITTTTISSNSPSYSAQPALTPSTTPPHQQSRKLKIVAGVTTSILGLCALALALLIWRRWRHARSSLSFSSSSSSCCGSITKAGGAGAGALGAGRLGASVVREKQGRGWISGDKEISVEKSRYAQGLDIENKNENETNPHPPSELSASPTIPRNPNSPPWRERPSEQQEQKTIPMPKPQELKGWEPVRYEMEGR</sequence>
<organism evidence="4 5">
    <name type="scientific">Heterodermia speciosa</name>
    <dbReference type="NCBI Taxonomy" id="116794"/>
    <lineage>
        <taxon>Eukaryota</taxon>
        <taxon>Fungi</taxon>
        <taxon>Dikarya</taxon>
        <taxon>Ascomycota</taxon>
        <taxon>Pezizomycotina</taxon>
        <taxon>Lecanoromycetes</taxon>
        <taxon>OSLEUM clade</taxon>
        <taxon>Lecanoromycetidae</taxon>
        <taxon>Caliciales</taxon>
        <taxon>Physciaceae</taxon>
        <taxon>Heterodermia</taxon>
    </lineage>
</organism>
<feature type="region of interest" description="Disordered" evidence="1">
    <location>
        <begin position="50"/>
        <end position="79"/>
    </location>
</feature>
<keyword evidence="2" id="KW-1133">Transmembrane helix</keyword>
<keyword evidence="2" id="KW-0472">Membrane</keyword>
<feature type="region of interest" description="Disordered" evidence="1">
    <location>
        <begin position="308"/>
        <end position="379"/>
    </location>
</feature>
<comment type="caution">
    <text evidence="4">The sequence shown here is derived from an EMBL/GenBank/DDBJ whole genome shotgun (WGS) entry which is preliminary data.</text>
</comment>
<feature type="compositionally biased region" description="Basic and acidic residues" evidence="1">
    <location>
        <begin position="364"/>
        <end position="379"/>
    </location>
</feature>
<protein>
    <submittedName>
        <fullName evidence="4">Uncharacterized protein</fullName>
    </submittedName>
</protein>